<dbReference type="EMBL" id="JAVFWL010000006">
    <property type="protein sequence ID" value="KAK6761157.1"/>
    <property type="molecule type" value="Genomic_DNA"/>
</dbReference>
<name>A0ABR1EEP5_NECAM</name>
<dbReference type="Pfam" id="PF00078">
    <property type="entry name" value="RVT_1"/>
    <property type="match status" value="1"/>
</dbReference>
<dbReference type="PROSITE" id="PS50878">
    <property type="entry name" value="RT_POL"/>
    <property type="match status" value="1"/>
</dbReference>
<reference evidence="2 3" key="1">
    <citation type="submission" date="2023-08" db="EMBL/GenBank/DDBJ databases">
        <title>A Necator americanus chromosomal reference genome.</title>
        <authorList>
            <person name="Ilik V."/>
            <person name="Petrzelkova K.J."/>
            <person name="Pardy F."/>
            <person name="Fuh T."/>
            <person name="Niatou-Singa F.S."/>
            <person name="Gouil Q."/>
            <person name="Baker L."/>
            <person name="Ritchie M.E."/>
            <person name="Jex A.R."/>
            <person name="Gazzola D."/>
            <person name="Li H."/>
            <person name="Toshio Fujiwara R."/>
            <person name="Zhan B."/>
            <person name="Aroian R.V."/>
            <person name="Pafco B."/>
            <person name="Schwarz E.M."/>
        </authorList>
    </citation>
    <scope>NUCLEOTIDE SEQUENCE [LARGE SCALE GENOMIC DNA]</scope>
    <source>
        <strain evidence="2 3">Aroian</strain>
        <tissue evidence="2">Whole animal</tissue>
    </source>
</reference>
<feature type="domain" description="Reverse transcriptase" evidence="1">
    <location>
        <begin position="59"/>
        <end position="296"/>
    </location>
</feature>
<evidence type="ECO:0000259" key="1">
    <source>
        <dbReference type="PROSITE" id="PS50878"/>
    </source>
</evidence>
<dbReference type="InterPro" id="IPR043502">
    <property type="entry name" value="DNA/RNA_pol_sf"/>
</dbReference>
<dbReference type="SUPFAM" id="SSF56672">
    <property type="entry name" value="DNA/RNA polymerases"/>
    <property type="match status" value="1"/>
</dbReference>
<dbReference type="PANTHER" id="PTHR47027:SF20">
    <property type="entry name" value="REVERSE TRANSCRIPTASE-LIKE PROTEIN WITH RNA-DIRECTED DNA POLYMERASE DOMAIN"/>
    <property type="match status" value="1"/>
</dbReference>
<dbReference type="CDD" id="cd01650">
    <property type="entry name" value="RT_nLTR_like"/>
    <property type="match status" value="1"/>
</dbReference>
<gene>
    <name evidence="2" type="primary">Necator_chrX.g22446</name>
    <name evidence="2" type="ORF">RB195_022283</name>
</gene>
<protein>
    <recommendedName>
        <fullName evidence="1">Reverse transcriptase domain-containing protein</fullName>
    </recommendedName>
</protein>
<proteinExistence type="predicted"/>
<sequence length="379" mass="43074">MTPLRDPKGTLTASRKGMEKIIYDFYSDLFDSHVHLHPHRLREDGHVIPEVLPSKGRHAIISECKVAKQWKTSKTVLLYKKGDPHDIGNYRAICLPSVIYKLFTRVIPNRIEKVLDEGQPCEQAGFPKEFSTIDHIHTVSKPIEKAFDFVETEAVMEAFNNQALPNQYVKVLRELHSNFTAKISPFYKNIIVDVKRGFRQGDTISPKIFTVTLEKAMRKLEWRDIGVKVNGRQLHHLRFADDIVLIAPSISQAGGILAEFDQTCACIVLQLNLQKMMIMPNGWVSDAPFTLNGANISECTSYVYLGRETNMMNELTPEHRQDALTDLEYAHDVVIFAECSTKVQHVVNLVSKLAVAYRLRLRPNKCKQMWISSNGNQGG</sequence>
<evidence type="ECO:0000313" key="2">
    <source>
        <dbReference type="EMBL" id="KAK6761157.1"/>
    </source>
</evidence>
<comment type="caution">
    <text evidence="2">The sequence shown here is derived from an EMBL/GenBank/DDBJ whole genome shotgun (WGS) entry which is preliminary data.</text>
</comment>
<organism evidence="2 3">
    <name type="scientific">Necator americanus</name>
    <name type="common">Human hookworm</name>
    <dbReference type="NCBI Taxonomy" id="51031"/>
    <lineage>
        <taxon>Eukaryota</taxon>
        <taxon>Metazoa</taxon>
        <taxon>Ecdysozoa</taxon>
        <taxon>Nematoda</taxon>
        <taxon>Chromadorea</taxon>
        <taxon>Rhabditida</taxon>
        <taxon>Rhabditina</taxon>
        <taxon>Rhabditomorpha</taxon>
        <taxon>Strongyloidea</taxon>
        <taxon>Ancylostomatidae</taxon>
        <taxon>Bunostominae</taxon>
        <taxon>Necator</taxon>
    </lineage>
</organism>
<keyword evidence="3" id="KW-1185">Reference proteome</keyword>
<evidence type="ECO:0000313" key="3">
    <source>
        <dbReference type="Proteomes" id="UP001303046"/>
    </source>
</evidence>
<dbReference type="PANTHER" id="PTHR47027">
    <property type="entry name" value="REVERSE TRANSCRIPTASE DOMAIN-CONTAINING PROTEIN"/>
    <property type="match status" value="1"/>
</dbReference>
<accession>A0ABR1EEP5</accession>
<dbReference type="Proteomes" id="UP001303046">
    <property type="component" value="Unassembled WGS sequence"/>
</dbReference>
<dbReference type="InterPro" id="IPR000477">
    <property type="entry name" value="RT_dom"/>
</dbReference>